<sequence>MNQPTLLLMALSLTGCGLFQRPFRPEHAPPAEAAAFQFPLGFPPGEHTFIPSTHSAAVQLAMDDFLPRDARPPRNATPDEVCLMRRESYDVLAKNLSEDVVLVAFTPGKGVCASEGLTLDLGATYAVDVRGWRILAVQR</sequence>
<proteinExistence type="predicted"/>
<protein>
    <recommendedName>
        <fullName evidence="3">Lipoprotein</fullName>
    </recommendedName>
</protein>
<dbReference type="EMBL" id="RAWI01000159">
    <property type="protein sequence ID" value="RKI06123.1"/>
    <property type="molecule type" value="Genomic_DNA"/>
</dbReference>
<organism evidence="1 2">
    <name type="scientific">Corallococcus praedator</name>
    <dbReference type="NCBI Taxonomy" id="2316724"/>
    <lineage>
        <taxon>Bacteria</taxon>
        <taxon>Pseudomonadati</taxon>
        <taxon>Myxococcota</taxon>
        <taxon>Myxococcia</taxon>
        <taxon>Myxococcales</taxon>
        <taxon>Cystobacterineae</taxon>
        <taxon>Myxococcaceae</taxon>
        <taxon>Corallococcus</taxon>
    </lineage>
</organism>
<reference evidence="1 2" key="1">
    <citation type="submission" date="2018-09" db="EMBL/GenBank/DDBJ databases">
        <authorList>
            <person name="Livingstone P.G."/>
            <person name="Whitworth D.E."/>
        </authorList>
    </citation>
    <scope>NUCLEOTIDE SEQUENCE [LARGE SCALE GENOMIC DNA]</scope>
    <source>
        <strain evidence="1 2">CA031B</strain>
    </source>
</reference>
<dbReference type="Proteomes" id="UP000278907">
    <property type="component" value="Unassembled WGS sequence"/>
</dbReference>
<keyword evidence="2" id="KW-1185">Reference proteome</keyword>
<comment type="caution">
    <text evidence="1">The sequence shown here is derived from an EMBL/GenBank/DDBJ whole genome shotgun (WGS) entry which is preliminary data.</text>
</comment>
<name>A0ABX9QF02_9BACT</name>
<evidence type="ECO:0000313" key="1">
    <source>
        <dbReference type="EMBL" id="RKI06123.1"/>
    </source>
</evidence>
<gene>
    <name evidence="1" type="ORF">D7Y13_20850</name>
</gene>
<evidence type="ECO:0000313" key="2">
    <source>
        <dbReference type="Proteomes" id="UP000278907"/>
    </source>
</evidence>
<evidence type="ECO:0008006" key="3">
    <source>
        <dbReference type="Google" id="ProtNLM"/>
    </source>
</evidence>
<dbReference type="RefSeq" id="WP_120584950.1">
    <property type="nucleotide sequence ID" value="NZ_RAWI01000159.1"/>
</dbReference>
<accession>A0ABX9QF02</accession>